<dbReference type="Proteomes" id="UP000182412">
    <property type="component" value="Unassembled WGS sequence"/>
</dbReference>
<accession>A0A1H0SYD9</accession>
<dbReference type="AlphaFoldDB" id="A0A1H0SYD9"/>
<gene>
    <name evidence="2" type="ORF">SAMN05216366_12024</name>
</gene>
<dbReference type="RefSeq" id="WP_218122891.1">
    <property type="nucleotide sequence ID" value="NZ_FNJQ01000020.1"/>
</dbReference>
<feature type="non-terminal residue" evidence="2">
    <location>
        <position position="1"/>
    </location>
</feature>
<sequence length="283" mass="33053">ERKKEQETARVEEEKKKAQELKRKKEQETARAEEEKKKAQELERRKEQEGRKKSLKDGETKSTSQDSFPMNFDSVLQYNYIEVPISHFANMPSTQTKIKKLCKNVQIKHDEMANKTYYSPKRVYVDPIALYPYIVVNHDTKIMQLIYHSVYMGSYSASSFRGITVQMGKARWINYHMIRIRADNKLYEMRYDQSRANRNIQTASPMIQGGIFGYSASVSAVESYDEVMDKNAFEVFQAIVAAKDVKMRFIGDNTYVDKKMKSKLKAIHEEVYAIFNLLMGKNN</sequence>
<proteinExistence type="predicted"/>
<protein>
    <submittedName>
        <fullName evidence="2">Uncharacterized protein</fullName>
    </submittedName>
</protein>
<evidence type="ECO:0000313" key="2">
    <source>
        <dbReference type="EMBL" id="SDP46601.1"/>
    </source>
</evidence>
<dbReference type="EMBL" id="FNJQ01000020">
    <property type="protein sequence ID" value="SDP46601.1"/>
    <property type="molecule type" value="Genomic_DNA"/>
</dbReference>
<feature type="compositionally biased region" description="Basic and acidic residues" evidence="1">
    <location>
        <begin position="1"/>
        <end position="60"/>
    </location>
</feature>
<organism evidence="2 3">
    <name type="scientific">Selenomonas ruminantium</name>
    <dbReference type="NCBI Taxonomy" id="971"/>
    <lineage>
        <taxon>Bacteria</taxon>
        <taxon>Bacillati</taxon>
        <taxon>Bacillota</taxon>
        <taxon>Negativicutes</taxon>
        <taxon>Selenomonadales</taxon>
        <taxon>Selenomonadaceae</taxon>
        <taxon>Selenomonas</taxon>
    </lineage>
</organism>
<feature type="region of interest" description="Disordered" evidence="1">
    <location>
        <begin position="1"/>
        <end position="68"/>
    </location>
</feature>
<reference evidence="2 3" key="1">
    <citation type="submission" date="2016-10" db="EMBL/GenBank/DDBJ databases">
        <authorList>
            <person name="de Groot N.N."/>
        </authorList>
    </citation>
    <scope>NUCLEOTIDE SEQUENCE [LARGE SCALE GENOMIC DNA]</scope>
    <source>
        <strain evidence="2 3">S137</strain>
    </source>
</reference>
<evidence type="ECO:0000313" key="3">
    <source>
        <dbReference type="Proteomes" id="UP000182412"/>
    </source>
</evidence>
<evidence type="ECO:0000256" key="1">
    <source>
        <dbReference type="SAM" id="MobiDB-lite"/>
    </source>
</evidence>
<name>A0A1H0SYD9_SELRU</name>